<dbReference type="GO" id="GO:0022857">
    <property type="term" value="F:transmembrane transporter activity"/>
    <property type="evidence" value="ECO:0007669"/>
    <property type="project" value="TreeGrafter"/>
</dbReference>
<accession>A0A2A8D2C4</accession>
<feature type="domain" description="ABC3 transporter permease C-terminal" evidence="7">
    <location>
        <begin position="290"/>
        <end position="403"/>
    </location>
</feature>
<protein>
    <recommendedName>
        <fullName evidence="11">Cell division protein FtsX</fullName>
    </recommendedName>
</protein>
<evidence type="ECO:0000313" key="9">
    <source>
        <dbReference type="EMBL" id="PEN15085.1"/>
    </source>
</evidence>
<dbReference type="Proteomes" id="UP000220102">
    <property type="component" value="Unassembled WGS sequence"/>
</dbReference>
<keyword evidence="2" id="KW-1003">Cell membrane</keyword>
<dbReference type="RefSeq" id="WP_098073984.1">
    <property type="nucleotide sequence ID" value="NZ_PDEQ01000001.1"/>
</dbReference>
<feature type="transmembrane region" description="Helical" evidence="6">
    <location>
        <begin position="666"/>
        <end position="689"/>
    </location>
</feature>
<dbReference type="PANTHER" id="PTHR30572:SF18">
    <property type="entry name" value="ABC-TYPE MACROLIDE FAMILY EXPORT SYSTEM PERMEASE COMPONENT 2"/>
    <property type="match status" value="1"/>
</dbReference>
<dbReference type="InterPro" id="IPR050250">
    <property type="entry name" value="Macrolide_Exporter_MacB"/>
</dbReference>
<dbReference type="EMBL" id="PDEQ01000001">
    <property type="protein sequence ID" value="PEN15085.1"/>
    <property type="molecule type" value="Genomic_DNA"/>
</dbReference>
<dbReference type="InterPro" id="IPR003838">
    <property type="entry name" value="ABC3_permease_C"/>
</dbReference>
<dbReference type="AlphaFoldDB" id="A0A2A8D2C4"/>
<proteinExistence type="predicted"/>
<feature type="transmembrane region" description="Helical" evidence="6">
    <location>
        <begin position="426"/>
        <end position="445"/>
    </location>
</feature>
<sequence length="789" mass="85332">MLRNYFKIALRTLCRRKSYAAINVGGFAVGLASVILIGLWIQDELSYDSFHESSDRTYRVLRQFDLPEIEATIPATPSALAPAIEGSVRGIEQVVSTVGAADAQAVVYHESAKFIEKGVFYAGEGFLDVFTFPLKRGESMLERPGTVLLTESMAEKYFPNQTAIGEMLMIDERSLEVTGVLSDVPSNSSLSFDFLVSLKTINNDATWFANDYITYVQLQDGVSKQEVEQRVIDVVSNAFPRPEEAKGSAFIPHLQPLTGIHLGQGVPVTVMSMPGGSQSDILYVWLFGGLAVFVLILACINFTNLATARSSERANEVGVRKALGARREQLAGQFLGEAFVMSGAATILAVLIAWAGMPFLNAISGKDVSLWSVLGAGWVFALPVLAVIVGFAAGVLPACVLSRFETTDVLQGTYTKGQSGRRFRQGLVIFQFAVTIAVLAGAAVIHQQLDFMRGAGLGFEEENVLVVENTDMLGDQISAFMQELERLPGVTGEAASSYAMPGDFFWNGIVEASDPDMDSQNVNYTSVGWNYTDALGISMVEGRSFSPERTDSSAILINRAAAHSFGWTPEQAVGKSLAISGGATIIGVTENYHYESLHEKIYPLVLRPPTRAQKRVAVRLSGTEVPSTIASVRDLWEEFSGLSFEYDFLASSLAAQYHAEARVAKIFAAAAFLAIVVACLGLLGLAAFTAERRKKEIGIRKALGASVQSIVALLSKDFIALVILGFAIAVPVAWYGMDRWLDSFAYRTEPGPLVFIAVGILALLVALTTVSWQAFDAARSSPRDALQDK</sequence>
<feature type="domain" description="ABC3 transporter permease C-terminal" evidence="7">
    <location>
        <begin position="669"/>
        <end position="775"/>
    </location>
</feature>
<organism evidence="9 10">
    <name type="scientific">Longibacter salinarum</name>
    <dbReference type="NCBI Taxonomy" id="1850348"/>
    <lineage>
        <taxon>Bacteria</taxon>
        <taxon>Pseudomonadati</taxon>
        <taxon>Rhodothermota</taxon>
        <taxon>Rhodothermia</taxon>
        <taxon>Rhodothermales</taxon>
        <taxon>Salisaetaceae</taxon>
        <taxon>Longibacter</taxon>
    </lineage>
</organism>
<evidence type="ECO:0000256" key="3">
    <source>
        <dbReference type="ARBA" id="ARBA00022692"/>
    </source>
</evidence>
<feature type="domain" description="MacB-like periplasmic core" evidence="8">
    <location>
        <begin position="486"/>
        <end position="624"/>
    </location>
</feature>
<evidence type="ECO:0000256" key="5">
    <source>
        <dbReference type="ARBA" id="ARBA00023136"/>
    </source>
</evidence>
<keyword evidence="4 6" id="KW-1133">Transmembrane helix</keyword>
<dbReference type="GO" id="GO:0005886">
    <property type="term" value="C:plasma membrane"/>
    <property type="evidence" value="ECO:0007669"/>
    <property type="project" value="UniProtKB-SubCell"/>
</dbReference>
<evidence type="ECO:0000259" key="7">
    <source>
        <dbReference type="Pfam" id="PF02687"/>
    </source>
</evidence>
<dbReference type="Pfam" id="PF12704">
    <property type="entry name" value="MacB_PCD"/>
    <property type="match status" value="2"/>
</dbReference>
<feature type="domain" description="MacB-like periplasmic core" evidence="8">
    <location>
        <begin position="21"/>
        <end position="232"/>
    </location>
</feature>
<feature type="transmembrane region" description="Helical" evidence="6">
    <location>
        <begin position="20"/>
        <end position="41"/>
    </location>
</feature>
<dbReference type="OrthoDB" id="1451596at2"/>
<comment type="subcellular location">
    <subcellularLocation>
        <location evidence="1">Cell membrane</location>
        <topology evidence="1">Multi-pass membrane protein</topology>
    </subcellularLocation>
</comment>
<feature type="transmembrane region" description="Helical" evidence="6">
    <location>
        <begin position="710"/>
        <end position="734"/>
    </location>
</feature>
<evidence type="ECO:0000259" key="8">
    <source>
        <dbReference type="Pfam" id="PF12704"/>
    </source>
</evidence>
<name>A0A2A8D2C4_9BACT</name>
<keyword evidence="10" id="KW-1185">Reference proteome</keyword>
<evidence type="ECO:0000256" key="4">
    <source>
        <dbReference type="ARBA" id="ARBA00022989"/>
    </source>
</evidence>
<comment type="caution">
    <text evidence="9">The sequence shown here is derived from an EMBL/GenBank/DDBJ whole genome shotgun (WGS) entry which is preliminary data.</text>
</comment>
<evidence type="ECO:0000256" key="6">
    <source>
        <dbReference type="SAM" id="Phobius"/>
    </source>
</evidence>
<feature type="transmembrane region" description="Helical" evidence="6">
    <location>
        <begin position="754"/>
        <end position="775"/>
    </location>
</feature>
<feature type="transmembrane region" description="Helical" evidence="6">
    <location>
        <begin position="334"/>
        <end position="357"/>
    </location>
</feature>
<evidence type="ECO:0000256" key="2">
    <source>
        <dbReference type="ARBA" id="ARBA00022475"/>
    </source>
</evidence>
<dbReference type="PANTHER" id="PTHR30572">
    <property type="entry name" value="MEMBRANE COMPONENT OF TRANSPORTER-RELATED"/>
    <property type="match status" value="1"/>
</dbReference>
<dbReference type="InterPro" id="IPR025857">
    <property type="entry name" value="MacB_PCD"/>
</dbReference>
<feature type="transmembrane region" description="Helical" evidence="6">
    <location>
        <begin position="282"/>
        <end position="303"/>
    </location>
</feature>
<gene>
    <name evidence="9" type="ORF">CRI94_02005</name>
</gene>
<feature type="transmembrane region" description="Helical" evidence="6">
    <location>
        <begin position="377"/>
        <end position="401"/>
    </location>
</feature>
<evidence type="ECO:0000256" key="1">
    <source>
        <dbReference type="ARBA" id="ARBA00004651"/>
    </source>
</evidence>
<keyword evidence="5 6" id="KW-0472">Membrane</keyword>
<evidence type="ECO:0000313" key="10">
    <source>
        <dbReference type="Proteomes" id="UP000220102"/>
    </source>
</evidence>
<dbReference type="Pfam" id="PF02687">
    <property type="entry name" value="FtsX"/>
    <property type="match status" value="2"/>
</dbReference>
<reference evidence="9 10" key="1">
    <citation type="submission" date="2017-10" db="EMBL/GenBank/DDBJ databases">
        <title>Draft genome of Longibacter Salinarum.</title>
        <authorList>
            <person name="Goh K.M."/>
            <person name="Shamsir M.S."/>
            <person name="Lim S.W."/>
        </authorList>
    </citation>
    <scope>NUCLEOTIDE SEQUENCE [LARGE SCALE GENOMIC DNA]</scope>
    <source>
        <strain evidence="9 10">KCTC 52045</strain>
    </source>
</reference>
<evidence type="ECO:0008006" key="11">
    <source>
        <dbReference type="Google" id="ProtNLM"/>
    </source>
</evidence>
<keyword evidence="3 6" id="KW-0812">Transmembrane</keyword>